<dbReference type="InterPro" id="IPR014721">
    <property type="entry name" value="Ribsml_uS5_D2-typ_fold_subgr"/>
</dbReference>
<keyword evidence="6 7" id="KW-0694">RNA-binding</keyword>
<evidence type="ECO:0000256" key="4">
    <source>
        <dbReference type="ARBA" id="ARBA00022759"/>
    </source>
</evidence>
<organism evidence="9 10">
    <name type="scientific">Cellulophaga fucicola</name>
    <dbReference type="NCBI Taxonomy" id="76595"/>
    <lineage>
        <taxon>Bacteria</taxon>
        <taxon>Pseudomonadati</taxon>
        <taxon>Bacteroidota</taxon>
        <taxon>Flavobacteriia</taxon>
        <taxon>Flavobacteriales</taxon>
        <taxon>Flavobacteriaceae</taxon>
        <taxon>Cellulophaga</taxon>
    </lineage>
</organism>
<dbReference type="InterPro" id="IPR020539">
    <property type="entry name" value="RNase_P_CS"/>
</dbReference>
<dbReference type="PANTHER" id="PTHR33992">
    <property type="entry name" value="RIBONUCLEASE P PROTEIN COMPONENT"/>
    <property type="match status" value="1"/>
</dbReference>
<sequence length="136" mass="15721">MPTLADTTTPNFSYPKKEKLKSKKLIEELFKDGKSVSSFPVKLIYLPCSLENTSLNVGVTVPKRNFKSAVDRNKIKRLLREAYRLNKHIVFNNIDQDFALLFLYLGKKMPDYAEIEQSIIEALTKFYKKVTNEEAI</sequence>
<dbReference type="EMBL" id="FPIY01000003">
    <property type="protein sequence ID" value="SFW55947.1"/>
    <property type="molecule type" value="Genomic_DNA"/>
</dbReference>
<dbReference type="GO" id="GO:0004526">
    <property type="term" value="F:ribonuclease P activity"/>
    <property type="evidence" value="ECO:0007669"/>
    <property type="project" value="UniProtKB-UniRule"/>
</dbReference>
<keyword evidence="4 7" id="KW-0255">Endonuclease</keyword>
<dbReference type="OrthoDB" id="1524972at2"/>
<evidence type="ECO:0000256" key="1">
    <source>
        <dbReference type="ARBA" id="ARBA00002663"/>
    </source>
</evidence>
<dbReference type="InterPro" id="IPR020568">
    <property type="entry name" value="Ribosomal_Su5_D2-typ_SF"/>
</dbReference>
<gene>
    <name evidence="7" type="primary">rnpA</name>
    <name evidence="9" type="ORF">SAMN05660313_02433</name>
</gene>
<dbReference type="STRING" id="76595.SAMN05660313_02433"/>
<dbReference type="GO" id="GO:0001682">
    <property type="term" value="P:tRNA 5'-leader removal"/>
    <property type="evidence" value="ECO:0007669"/>
    <property type="project" value="UniProtKB-UniRule"/>
</dbReference>
<evidence type="ECO:0000313" key="9">
    <source>
        <dbReference type="EMBL" id="SFW55947.1"/>
    </source>
</evidence>
<comment type="similarity">
    <text evidence="7">Belongs to the RnpA family.</text>
</comment>
<dbReference type="Proteomes" id="UP000183257">
    <property type="component" value="Unassembled WGS sequence"/>
</dbReference>
<dbReference type="AlphaFoldDB" id="A0A1K1Q8E0"/>
<dbReference type="PROSITE" id="PS00648">
    <property type="entry name" value="RIBONUCLEASE_P"/>
    <property type="match status" value="1"/>
</dbReference>
<name>A0A1K1Q8E0_9FLAO</name>
<dbReference type="GO" id="GO:0042781">
    <property type="term" value="F:3'-tRNA processing endoribonuclease activity"/>
    <property type="evidence" value="ECO:0007669"/>
    <property type="project" value="TreeGrafter"/>
</dbReference>
<accession>A0A1K1Q8E0</accession>
<dbReference type="Pfam" id="PF00825">
    <property type="entry name" value="Ribonuclease_P"/>
    <property type="match status" value="1"/>
</dbReference>
<dbReference type="PANTHER" id="PTHR33992:SF1">
    <property type="entry name" value="RIBONUCLEASE P PROTEIN COMPONENT"/>
    <property type="match status" value="1"/>
</dbReference>
<dbReference type="EC" id="3.1.26.5" evidence="7 8"/>
<reference evidence="10" key="1">
    <citation type="submission" date="2016-11" db="EMBL/GenBank/DDBJ databases">
        <authorList>
            <person name="Varghese N."/>
            <person name="Submissions S."/>
        </authorList>
    </citation>
    <scope>NUCLEOTIDE SEQUENCE [LARGE SCALE GENOMIC DNA]</scope>
    <source>
        <strain evidence="10">DSM 24786</strain>
    </source>
</reference>
<keyword evidence="2 7" id="KW-0819">tRNA processing</keyword>
<dbReference type="GO" id="GO:0000049">
    <property type="term" value="F:tRNA binding"/>
    <property type="evidence" value="ECO:0007669"/>
    <property type="project" value="UniProtKB-UniRule"/>
</dbReference>
<evidence type="ECO:0000256" key="8">
    <source>
        <dbReference type="NCBIfam" id="TIGR00188"/>
    </source>
</evidence>
<proteinExistence type="inferred from homology"/>
<evidence type="ECO:0000256" key="7">
    <source>
        <dbReference type="HAMAP-Rule" id="MF_00227"/>
    </source>
</evidence>
<protein>
    <recommendedName>
        <fullName evidence="7 8">Ribonuclease P protein component</fullName>
        <shortName evidence="7">RNase P protein</shortName>
        <shortName evidence="7">RNaseP protein</shortName>
        <ecNumber evidence="7 8">3.1.26.5</ecNumber>
    </recommendedName>
    <alternativeName>
        <fullName evidence="7">Protein C5</fullName>
    </alternativeName>
</protein>
<dbReference type="GO" id="GO:0030677">
    <property type="term" value="C:ribonuclease P complex"/>
    <property type="evidence" value="ECO:0007669"/>
    <property type="project" value="TreeGrafter"/>
</dbReference>
<comment type="function">
    <text evidence="1 7">RNaseP catalyzes the removal of the 5'-leader sequence from pre-tRNA to produce the mature 5'-terminus. It can also cleave other RNA substrates such as 4.5S RNA. The protein component plays an auxiliary but essential role in vivo by binding to the 5'-leader sequence and broadening the substrate specificity of the ribozyme.</text>
</comment>
<dbReference type="SUPFAM" id="SSF54211">
    <property type="entry name" value="Ribosomal protein S5 domain 2-like"/>
    <property type="match status" value="1"/>
</dbReference>
<dbReference type="RefSeq" id="WP_072304066.1">
    <property type="nucleotide sequence ID" value="NZ_FPIY01000003.1"/>
</dbReference>
<keyword evidence="5 7" id="KW-0378">Hydrolase</keyword>
<evidence type="ECO:0000256" key="3">
    <source>
        <dbReference type="ARBA" id="ARBA00022722"/>
    </source>
</evidence>
<keyword evidence="10" id="KW-1185">Reference proteome</keyword>
<evidence type="ECO:0000313" key="10">
    <source>
        <dbReference type="Proteomes" id="UP000183257"/>
    </source>
</evidence>
<keyword evidence="3 7" id="KW-0540">Nuclease</keyword>
<dbReference type="NCBIfam" id="TIGR00188">
    <property type="entry name" value="rnpA"/>
    <property type="match status" value="1"/>
</dbReference>
<evidence type="ECO:0000256" key="5">
    <source>
        <dbReference type="ARBA" id="ARBA00022801"/>
    </source>
</evidence>
<dbReference type="InterPro" id="IPR000100">
    <property type="entry name" value="RNase_P"/>
</dbReference>
<evidence type="ECO:0000256" key="6">
    <source>
        <dbReference type="ARBA" id="ARBA00022884"/>
    </source>
</evidence>
<evidence type="ECO:0000256" key="2">
    <source>
        <dbReference type="ARBA" id="ARBA00022694"/>
    </source>
</evidence>
<comment type="subunit">
    <text evidence="7">Consists of a catalytic RNA component (M1 or rnpB) and a protein subunit.</text>
</comment>
<dbReference type="HAMAP" id="MF_00227">
    <property type="entry name" value="RNase_P"/>
    <property type="match status" value="1"/>
</dbReference>
<comment type="catalytic activity">
    <reaction evidence="7">
        <text>Endonucleolytic cleavage of RNA, removing 5'-extranucleotides from tRNA precursor.</text>
        <dbReference type="EC" id="3.1.26.5"/>
    </reaction>
</comment>
<dbReference type="Gene3D" id="3.30.230.10">
    <property type="match status" value="1"/>
</dbReference>